<dbReference type="PANTHER" id="PTHR32114">
    <property type="entry name" value="ABC TRANSPORTER ABCH.3"/>
    <property type="match status" value="1"/>
</dbReference>
<dbReference type="SUPFAM" id="SSF52540">
    <property type="entry name" value="P-loop containing nucleoside triphosphate hydrolases"/>
    <property type="match status" value="2"/>
</dbReference>
<dbReference type="PANTHER" id="PTHR32114:SF2">
    <property type="entry name" value="ABC TRANSPORTER ABCH.3"/>
    <property type="match status" value="1"/>
</dbReference>
<dbReference type="Pfam" id="PF13476">
    <property type="entry name" value="AAA_23"/>
    <property type="match status" value="1"/>
</dbReference>
<dbReference type="InterPro" id="IPR038729">
    <property type="entry name" value="Rad50/SbcC_AAA"/>
</dbReference>
<evidence type="ECO:0000256" key="1">
    <source>
        <dbReference type="SAM" id="Coils"/>
    </source>
</evidence>
<feature type="coiled-coil region" evidence="1">
    <location>
        <begin position="530"/>
        <end position="560"/>
    </location>
</feature>
<sequence>MKITIKRFRSYGKKTVYSFEDDSINLLTGPSGAGKSTVLEAIAWCLYGKEQQIYPKRNKSSSEKKTSVKIEFKGIEIYRSKPPDCLKVTVDSFLYQDKEAQDYIYNLFGSKELWYSSSYIRQNQSNYLINLPNNKKFEILKELTFGVSENENVDSYEEKTDQEILKTKKEIIDETNLYNGYNESYLQQLNLNEKEILKWKKYTNKKTKKEIKKIKTKIEENIIEKNRLNDLYLEIFEIETSNKHINLRIEENKLKIENNLIEDQEILEREYNLKLEIDSLGYLKEHDTLSETEKNQEIENLTKIKNLYSTFNLNSCEEYNRLKNKNLSEWKDYNKYVEDSENAKNNLIEYQKKCLELKIIQEKINEKINFNNNLEKKYNTELEKYNDLLVLKKKISETFYLEDLHKNVDTENEISKLLEMKKIYTLIKKETVEEFKKFKEYNLKCLEIINKKKIIEAEKTIYNMKLKEFLDYEKDRTQLEGIFYLKKHDTVNRNIEMKKLLNLKNFYSMIEEKRNSYFPEMLIVDNIEKYKKFIEEYKKYQEEYREIENYNLEMTKIINKKKEIDEIILENKDRLEIYNIENKMYLKYEKNMSEISEIELKYKILRENFNTEIENVKLNLRELFCPHCFKGIIFKDSNFSKGSTTLSEREKLENYLSDLERGKLLLSKSSEIIKPVLEIVEYDENILQIDTNLKHLPKKLDDMNFLDLDMSLKAIEDDLKSLNNYEIYHNLSSKIEVSRPEELCLETFDDEFLKDFLDINLIDIDIDLKDINLYLKSLNNKETYIKLKLELEQKKDILEPEVPNYLEIEIIDIKIAPLEKKIIKEVKKPNIVFEDYIVNISLDTALKNLKSLKNKERYYEIKLQVNLSLEELQEKIIQNNNNIFAKKNAESEIEILKEKLKPTPEIDSTKIKEQINKKEKLINELNDILDSGNILLNLEIQEEELKNKKEKLHEKIKYEEALTQIKKIIQEVSTNAMEEVIESINNIANDNLQYLFDNQISIKLDSHKTLKKGDEKLQVNLKAVYNDDIYDNINELSGGENNRISFCITLALAKITGSKILLLDECMASLNSDLREKSLEILKERFPGLTIIHICHETTKGMHDNIVEVIGGESDE</sequence>
<accession>A0A6C0AES0</accession>
<feature type="domain" description="Rad50/SbcC-type AAA" evidence="2">
    <location>
        <begin position="2"/>
        <end position="251"/>
    </location>
</feature>
<dbReference type="EMBL" id="MN740593">
    <property type="protein sequence ID" value="QHS77865.1"/>
    <property type="molecule type" value="Genomic_DNA"/>
</dbReference>
<name>A0A6C0AES0_9ZZZZ</name>
<dbReference type="AlphaFoldDB" id="A0A6C0AES0"/>
<evidence type="ECO:0000259" key="2">
    <source>
        <dbReference type="Pfam" id="PF13476"/>
    </source>
</evidence>
<dbReference type="GO" id="GO:0016887">
    <property type="term" value="F:ATP hydrolysis activity"/>
    <property type="evidence" value="ECO:0007669"/>
    <property type="project" value="InterPro"/>
</dbReference>
<reference evidence="3" key="1">
    <citation type="journal article" date="2020" name="Nature">
        <title>Giant virus diversity and host interactions through global metagenomics.</title>
        <authorList>
            <person name="Schulz F."/>
            <person name="Roux S."/>
            <person name="Paez-Espino D."/>
            <person name="Jungbluth S."/>
            <person name="Walsh D.A."/>
            <person name="Denef V.J."/>
            <person name="McMahon K.D."/>
            <person name="Konstantinidis K.T."/>
            <person name="Eloe-Fadrosh E.A."/>
            <person name="Kyrpides N.C."/>
            <person name="Woyke T."/>
        </authorList>
    </citation>
    <scope>NUCLEOTIDE SEQUENCE</scope>
    <source>
        <strain evidence="3">GVMAG-S-1021933-23</strain>
    </source>
</reference>
<protein>
    <recommendedName>
        <fullName evidence="2">Rad50/SbcC-type AAA domain-containing protein</fullName>
    </recommendedName>
</protein>
<evidence type="ECO:0000313" key="3">
    <source>
        <dbReference type="EMBL" id="QHS77865.1"/>
    </source>
</evidence>
<dbReference type="InterPro" id="IPR027417">
    <property type="entry name" value="P-loop_NTPase"/>
</dbReference>
<keyword evidence="1" id="KW-0175">Coiled coil</keyword>
<dbReference type="Gene3D" id="3.40.50.300">
    <property type="entry name" value="P-loop containing nucleotide triphosphate hydrolases"/>
    <property type="match status" value="2"/>
</dbReference>
<proteinExistence type="predicted"/>
<feature type="coiled-coil region" evidence="1">
    <location>
        <begin position="908"/>
        <end position="962"/>
    </location>
</feature>
<dbReference type="GO" id="GO:0006302">
    <property type="term" value="P:double-strand break repair"/>
    <property type="evidence" value="ECO:0007669"/>
    <property type="project" value="InterPro"/>
</dbReference>
<organism evidence="3">
    <name type="scientific">viral metagenome</name>
    <dbReference type="NCBI Taxonomy" id="1070528"/>
    <lineage>
        <taxon>unclassified sequences</taxon>
        <taxon>metagenomes</taxon>
        <taxon>organismal metagenomes</taxon>
    </lineage>
</organism>